<evidence type="ECO:0000256" key="9">
    <source>
        <dbReference type="ARBA" id="ARBA00029374"/>
    </source>
</evidence>
<dbReference type="InterPro" id="IPR028894">
    <property type="entry name" value="RDH_dom"/>
</dbReference>
<dbReference type="EMBL" id="JQAN02000001">
    <property type="protein sequence ID" value="PPD59198.1"/>
    <property type="molecule type" value="Genomic_DNA"/>
</dbReference>
<dbReference type="Pfam" id="PF13486">
    <property type="entry name" value="Dehalogenase"/>
    <property type="match status" value="1"/>
</dbReference>
<dbReference type="InterPro" id="IPR006311">
    <property type="entry name" value="TAT_signal"/>
</dbReference>
<dbReference type="NCBIfam" id="TIGR01409">
    <property type="entry name" value="TAT_signal_seq"/>
    <property type="match status" value="1"/>
</dbReference>
<keyword evidence="11" id="KW-1185">Reference proteome</keyword>
<evidence type="ECO:0000313" key="10">
    <source>
        <dbReference type="EMBL" id="PPD59198.1"/>
    </source>
</evidence>
<protein>
    <submittedName>
        <fullName evidence="10">Reductive dehalogenase</fullName>
    </submittedName>
</protein>
<comment type="caution">
    <text evidence="10">The sequence shown here is derived from an EMBL/GenBank/DDBJ whole genome shotgun (WGS) entry which is preliminary data.</text>
</comment>
<dbReference type="InterPro" id="IPR017900">
    <property type="entry name" value="4Fe4S_Fe_S_CS"/>
</dbReference>
<dbReference type="GO" id="GO:0051539">
    <property type="term" value="F:4 iron, 4 sulfur cluster binding"/>
    <property type="evidence" value="ECO:0007669"/>
    <property type="project" value="UniProtKB-KW"/>
</dbReference>
<dbReference type="GO" id="GO:0046872">
    <property type="term" value="F:metal ion binding"/>
    <property type="evidence" value="ECO:0007669"/>
    <property type="project" value="UniProtKB-KW"/>
</dbReference>
<evidence type="ECO:0000256" key="6">
    <source>
        <dbReference type="ARBA" id="ARBA00023004"/>
    </source>
</evidence>
<gene>
    <name evidence="10" type="ORF">JP09_000535</name>
</gene>
<evidence type="ECO:0000256" key="8">
    <source>
        <dbReference type="ARBA" id="ARBA00023136"/>
    </source>
</evidence>
<dbReference type="SUPFAM" id="SSF54862">
    <property type="entry name" value="4Fe-4S ferredoxins"/>
    <property type="match status" value="1"/>
</dbReference>
<keyword evidence="5" id="KW-0732">Signal</keyword>
<sequence length="518" mass="57306">MSKFHSIVSRRDFMKGLGLAGVGAAALTAPAFHDLDEVTSSDSASWKRAWWVKKQDEPSVELDWSQIKRYDHRLMAHSSYPHVQHIGKEKWLEAVAQGPIKTKERLGTPGWDIRSTALSGSQGVWTSDQMTRNDKMVGSDNGFKTPEQQGLPKWSGTPEEANRMMRAVILAYGANQLGVTHMGTGGDKHRNLIYTYSRTGPIGASTGDEWIDKWPPPPGYWRKIEMRDVAVGFEEPLDGVKDVVQVLPNADLWDMGIMIAMPREAWRVGNGVNSGSQISSWGNGMRYNIYHTSVQPGVKRFLRAIGYHAYGYSFPEFYGGLMPSEASGVMGGVAECARSSEIIINPEVGPTGGYFSILTDLPMSVDKPIDAGIFRFCHSCHKCADYCPSGSISKDADPDWEIPWQRWGYKVPSLTNNPGKKLFWSDMTTCRISYGYINACNQLCRGVCSFNVNNSAMIHELVHATASTTGLFNSFFYSMSKSFGYGPLDPDDWWAMADGLPARGTDSTAVSFSGGYKK</sequence>
<comment type="subcellular location">
    <subcellularLocation>
        <location evidence="1">Cell membrane</location>
    </subcellularLocation>
</comment>
<dbReference type="PROSITE" id="PS51379">
    <property type="entry name" value="4FE4S_FER_2"/>
    <property type="match status" value="1"/>
</dbReference>
<evidence type="ECO:0000256" key="4">
    <source>
        <dbReference type="ARBA" id="ARBA00022723"/>
    </source>
</evidence>
<dbReference type="Proteomes" id="UP000235653">
    <property type="component" value="Unassembled WGS sequence"/>
</dbReference>
<dbReference type="RefSeq" id="WP_102331432.1">
    <property type="nucleotide sequence ID" value="NZ_CP058566.2"/>
</dbReference>
<keyword evidence="3" id="KW-0004">4Fe-4S</keyword>
<dbReference type="OrthoDB" id="9784571at2"/>
<dbReference type="AlphaFoldDB" id="A0A2P5PA61"/>
<dbReference type="PROSITE" id="PS00198">
    <property type="entry name" value="4FE4S_FER_1"/>
    <property type="match status" value="1"/>
</dbReference>
<organism evidence="10 11">
    <name type="scientific">Dehalogenimonas etheniformans</name>
    <dbReference type="NCBI Taxonomy" id="1536648"/>
    <lineage>
        <taxon>Bacteria</taxon>
        <taxon>Bacillati</taxon>
        <taxon>Chloroflexota</taxon>
        <taxon>Dehalococcoidia</taxon>
        <taxon>Dehalococcoidales</taxon>
        <taxon>Dehalococcoidaceae</taxon>
        <taxon>Dehalogenimonas</taxon>
    </lineage>
</organism>
<keyword evidence="4" id="KW-0479">Metal-binding</keyword>
<dbReference type="NCBIfam" id="TIGR02486">
    <property type="entry name" value="RDH"/>
    <property type="match status" value="1"/>
</dbReference>
<name>A0A2P5PA61_9CHLR</name>
<evidence type="ECO:0000313" key="11">
    <source>
        <dbReference type="Proteomes" id="UP000235653"/>
    </source>
</evidence>
<evidence type="ECO:0000256" key="3">
    <source>
        <dbReference type="ARBA" id="ARBA00022485"/>
    </source>
</evidence>
<accession>A0A2P5PA61</accession>
<dbReference type="GO" id="GO:0005886">
    <property type="term" value="C:plasma membrane"/>
    <property type="evidence" value="ECO:0007669"/>
    <property type="project" value="UniProtKB-SubCell"/>
</dbReference>
<dbReference type="PROSITE" id="PS51318">
    <property type="entry name" value="TAT"/>
    <property type="match status" value="1"/>
</dbReference>
<dbReference type="InterPro" id="IPR012832">
    <property type="entry name" value="RDH"/>
</dbReference>
<evidence type="ECO:0000256" key="7">
    <source>
        <dbReference type="ARBA" id="ARBA00023014"/>
    </source>
</evidence>
<keyword evidence="7" id="KW-0411">Iron-sulfur</keyword>
<evidence type="ECO:0000256" key="2">
    <source>
        <dbReference type="ARBA" id="ARBA00022475"/>
    </source>
</evidence>
<keyword evidence="8" id="KW-0472">Membrane</keyword>
<evidence type="ECO:0000256" key="5">
    <source>
        <dbReference type="ARBA" id="ARBA00022729"/>
    </source>
</evidence>
<keyword evidence="2" id="KW-1003">Cell membrane</keyword>
<evidence type="ECO:0000256" key="1">
    <source>
        <dbReference type="ARBA" id="ARBA00004236"/>
    </source>
</evidence>
<dbReference type="InterPro" id="IPR019546">
    <property type="entry name" value="TAT_signal_bac_arc"/>
</dbReference>
<keyword evidence="6" id="KW-0408">Iron</keyword>
<proteinExistence type="predicted"/>
<dbReference type="InterPro" id="IPR017896">
    <property type="entry name" value="4Fe4S_Fe-S-bd"/>
</dbReference>
<comment type="cofactor">
    <cofactor evidence="9">
        <name>corrinoid</name>
        <dbReference type="ChEBI" id="CHEBI:33913"/>
    </cofactor>
</comment>
<reference evidence="10 11" key="1">
    <citation type="journal article" date="2017" name="ISME J.">
        <title>Grape pomace compost harbors organohalide-respiring Dehalogenimonas species with novel reductive dehalogenase genes.</title>
        <authorList>
            <person name="Yang Y."/>
            <person name="Higgins S.A."/>
            <person name="Yan J."/>
            <person name="Simsir B."/>
            <person name="Chourey K."/>
            <person name="Iyer R."/>
            <person name="Hettich R.L."/>
            <person name="Baldwin B."/>
            <person name="Ogles D.M."/>
            <person name="Loffler F.E."/>
        </authorList>
    </citation>
    <scope>NUCLEOTIDE SEQUENCE [LARGE SCALE GENOMIC DNA]</scope>
    <source>
        <strain evidence="10 11">GP</strain>
    </source>
</reference>